<dbReference type="GO" id="GO:0005615">
    <property type="term" value="C:extracellular space"/>
    <property type="evidence" value="ECO:0007669"/>
    <property type="project" value="TreeGrafter"/>
</dbReference>
<dbReference type="Proteomes" id="UP000507470">
    <property type="component" value="Unassembled WGS sequence"/>
</dbReference>
<dbReference type="SMART" id="SM00186">
    <property type="entry name" value="FBG"/>
    <property type="match status" value="1"/>
</dbReference>
<proteinExistence type="predicted"/>
<dbReference type="InterPro" id="IPR014716">
    <property type="entry name" value="Fibrinogen_a/b/g_C_1"/>
</dbReference>
<name>A0A6J8DXW8_MYTCO</name>
<dbReference type="InterPro" id="IPR002181">
    <property type="entry name" value="Fibrinogen_a/b/g_C_dom"/>
</dbReference>
<dbReference type="Gene3D" id="3.90.215.10">
    <property type="entry name" value="Gamma Fibrinogen, chain A, domain 1"/>
    <property type="match status" value="2"/>
</dbReference>
<dbReference type="InterPro" id="IPR050373">
    <property type="entry name" value="Fibrinogen_C-term_domain"/>
</dbReference>
<dbReference type="SUPFAM" id="SSF56496">
    <property type="entry name" value="Fibrinogen C-terminal domain-like"/>
    <property type="match status" value="1"/>
</dbReference>
<accession>A0A6J8DXW8</accession>
<sequence length="298" mass="33948">MWFGIVLLVTNSISFKLTESLSSTDRFDVKHERRMSGSLTSVTVIAARSKIECTENVRRMQIAVCQATTEKPTHVLLIYRAEKPKDCTDISVQCNACYSGVYPIFPVGSSGVDVLHNEDLWILMDTEKPKDCTDISVQCNACYSGVYPIFPVGSSGVDVLCIMKTYGYSWTVLLRRIDGSINFYRNWKQYKDGFGNLFGEYWIEDKKYQLTIGGYNGTAGDSMINHNNMTFSTFDNDNYIDPMCADCPVNYHGGYWYHCCFESHLTGPIVGGYDGMVWLTWDRYNSLKTARMMIRPWN</sequence>
<evidence type="ECO:0000313" key="3">
    <source>
        <dbReference type="EMBL" id="CAC5412588.1"/>
    </source>
</evidence>
<keyword evidence="4" id="KW-1185">Reference proteome</keyword>
<reference evidence="3 4" key="1">
    <citation type="submission" date="2020-06" db="EMBL/GenBank/DDBJ databases">
        <authorList>
            <person name="Li R."/>
            <person name="Bekaert M."/>
        </authorList>
    </citation>
    <scope>NUCLEOTIDE SEQUENCE [LARGE SCALE GENOMIC DNA]</scope>
    <source>
        <strain evidence="4">wild</strain>
    </source>
</reference>
<evidence type="ECO:0000256" key="1">
    <source>
        <dbReference type="SAM" id="SignalP"/>
    </source>
</evidence>
<evidence type="ECO:0000259" key="2">
    <source>
        <dbReference type="PROSITE" id="PS51406"/>
    </source>
</evidence>
<dbReference type="PROSITE" id="PS51406">
    <property type="entry name" value="FIBRINOGEN_C_2"/>
    <property type="match status" value="1"/>
</dbReference>
<dbReference type="AlphaFoldDB" id="A0A6J8DXW8"/>
<dbReference type="OrthoDB" id="6273946at2759"/>
<dbReference type="EMBL" id="CACVKT020008064">
    <property type="protein sequence ID" value="CAC5412588.1"/>
    <property type="molecule type" value="Genomic_DNA"/>
</dbReference>
<dbReference type="Pfam" id="PF00147">
    <property type="entry name" value="Fibrinogen_C"/>
    <property type="match status" value="2"/>
</dbReference>
<organism evidence="3 4">
    <name type="scientific">Mytilus coruscus</name>
    <name type="common">Sea mussel</name>
    <dbReference type="NCBI Taxonomy" id="42192"/>
    <lineage>
        <taxon>Eukaryota</taxon>
        <taxon>Metazoa</taxon>
        <taxon>Spiralia</taxon>
        <taxon>Lophotrochozoa</taxon>
        <taxon>Mollusca</taxon>
        <taxon>Bivalvia</taxon>
        <taxon>Autobranchia</taxon>
        <taxon>Pteriomorphia</taxon>
        <taxon>Mytilida</taxon>
        <taxon>Mytiloidea</taxon>
        <taxon>Mytilidae</taxon>
        <taxon>Mytilinae</taxon>
        <taxon>Mytilus</taxon>
    </lineage>
</organism>
<feature type="domain" description="Fibrinogen C-terminal" evidence="2">
    <location>
        <begin position="123"/>
        <end position="298"/>
    </location>
</feature>
<dbReference type="PANTHER" id="PTHR19143">
    <property type="entry name" value="FIBRINOGEN/TENASCIN/ANGIOPOEITIN"/>
    <property type="match status" value="1"/>
</dbReference>
<dbReference type="InterPro" id="IPR036056">
    <property type="entry name" value="Fibrinogen-like_C"/>
</dbReference>
<evidence type="ECO:0000313" key="4">
    <source>
        <dbReference type="Proteomes" id="UP000507470"/>
    </source>
</evidence>
<gene>
    <name evidence="3" type="ORF">MCOR_45586</name>
</gene>
<protein>
    <recommendedName>
        <fullName evidence="2">Fibrinogen C-terminal domain-containing protein</fullName>
    </recommendedName>
</protein>
<feature type="chain" id="PRO_5026728139" description="Fibrinogen C-terminal domain-containing protein" evidence="1">
    <location>
        <begin position="21"/>
        <end position="298"/>
    </location>
</feature>
<feature type="signal peptide" evidence="1">
    <location>
        <begin position="1"/>
        <end position="20"/>
    </location>
</feature>
<keyword evidence="1" id="KW-0732">Signal</keyword>